<feature type="transmembrane region" description="Helical" evidence="1">
    <location>
        <begin position="163"/>
        <end position="189"/>
    </location>
</feature>
<sequence>MIKYIELKNTFRNRRFILFTIITPVMWYLFMISMSKSAGFFTQRYSSVWWVASCVMGIMGNSVITFGKTINNSQKFYFLQAKTSHYDIKNWMIDQMLIQLVLNLLIACTVTICAIGMQTINLNLNFLIEMIICQVIGLYLCLIGFVIGIVADSKLLETLSFPIMVFFALLIVPFNTWTTGTLVSIISAIQKFFPGYYLFKITQELTNGYNIFPALTQLFGTIILSGIPLVAFVWLHLRKKTN</sequence>
<dbReference type="Proteomes" id="UP000442244">
    <property type="component" value="Unassembled WGS sequence"/>
</dbReference>
<dbReference type="AlphaFoldDB" id="A0A6P2CMZ2"/>
<evidence type="ECO:0000313" key="2">
    <source>
        <dbReference type="EMBL" id="TYC46264.1"/>
    </source>
</evidence>
<evidence type="ECO:0000313" key="3">
    <source>
        <dbReference type="Proteomes" id="UP000442244"/>
    </source>
</evidence>
<feature type="transmembrane region" description="Helical" evidence="1">
    <location>
        <begin position="16"/>
        <end position="35"/>
    </location>
</feature>
<dbReference type="OrthoDB" id="2215237at2"/>
<feature type="transmembrane region" description="Helical" evidence="1">
    <location>
        <begin position="100"/>
        <end position="120"/>
    </location>
</feature>
<proteinExistence type="predicted"/>
<reference evidence="2 3" key="1">
    <citation type="submission" date="2019-01" db="EMBL/GenBank/DDBJ databases">
        <title>Leuconostoc litchii sp. nov., a novel lactic acid bacterium isolated from lychee.</title>
        <authorList>
            <person name="Wang L.-T."/>
        </authorList>
    </citation>
    <scope>NUCLEOTIDE SEQUENCE [LARGE SCALE GENOMIC DNA]</scope>
    <source>
        <strain evidence="2 3">MB7</strain>
    </source>
</reference>
<comment type="caution">
    <text evidence="2">The sequence shown here is derived from an EMBL/GenBank/DDBJ whole genome shotgun (WGS) entry which is preliminary data.</text>
</comment>
<evidence type="ECO:0000256" key="1">
    <source>
        <dbReference type="SAM" id="Phobius"/>
    </source>
</evidence>
<evidence type="ECO:0008006" key="4">
    <source>
        <dbReference type="Google" id="ProtNLM"/>
    </source>
</evidence>
<keyword evidence="1" id="KW-0472">Membrane</keyword>
<feature type="transmembrane region" description="Helical" evidence="1">
    <location>
        <begin position="47"/>
        <end position="67"/>
    </location>
</feature>
<dbReference type="RefSeq" id="WP_148606141.1">
    <property type="nucleotide sequence ID" value="NZ_BSUV01000001.1"/>
</dbReference>
<feature type="transmembrane region" description="Helical" evidence="1">
    <location>
        <begin position="126"/>
        <end position="151"/>
    </location>
</feature>
<organism evidence="2 3">
    <name type="scientific">Leuconostoc litchii</name>
    <dbReference type="NCBI Taxonomy" id="1981069"/>
    <lineage>
        <taxon>Bacteria</taxon>
        <taxon>Bacillati</taxon>
        <taxon>Bacillota</taxon>
        <taxon>Bacilli</taxon>
        <taxon>Lactobacillales</taxon>
        <taxon>Lactobacillaceae</taxon>
        <taxon>Leuconostoc</taxon>
    </lineage>
</organism>
<feature type="transmembrane region" description="Helical" evidence="1">
    <location>
        <begin position="209"/>
        <end position="235"/>
    </location>
</feature>
<accession>A0A6P2CMZ2</accession>
<gene>
    <name evidence="2" type="ORF">ESZ47_07250</name>
</gene>
<keyword evidence="1" id="KW-1133">Transmembrane helix</keyword>
<keyword evidence="3" id="KW-1185">Reference proteome</keyword>
<name>A0A6P2CMZ2_9LACO</name>
<dbReference type="EMBL" id="SDGY01000005">
    <property type="protein sequence ID" value="TYC46264.1"/>
    <property type="molecule type" value="Genomic_DNA"/>
</dbReference>
<protein>
    <recommendedName>
        <fullName evidence="4">Lantibiotic ABC transporter permease</fullName>
    </recommendedName>
</protein>
<keyword evidence="1" id="KW-0812">Transmembrane</keyword>